<evidence type="ECO:0000313" key="4">
    <source>
        <dbReference type="Proteomes" id="UP001387215"/>
    </source>
</evidence>
<dbReference type="EMBL" id="JBANDL010000002">
    <property type="protein sequence ID" value="MEI2457207.1"/>
    <property type="molecule type" value="Genomic_DNA"/>
</dbReference>
<dbReference type="RefSeq" id="WP_064745932.1">
    <property type="nucleotide sequence ID" value="NZ_CP159925.1"/>
</dbReference>
<dbReference type="Pfam" id="PF06094">
    <property type="entry name" value="GGACT"/>
    <property type="match status" value="1"/>
</dbReference>
<evidence type="ECO:0000313" key="3">
    <source>
        <dbReference type="EMBL" id="XCO76186.1"/>
    </source>
</evidence>
<dbReference type="AlphaFoldDB" id="A0AAU8MW25"/>
<accession>A0AAU8MW25</accession>
<dbReference type="InterPro" id="IPR013024">
    <property type="entry name" value="GGCT-like"/>
</dbReference>
<reference evidence="2 4" key="1">
    <citation type="submission" date="2024-02" db="EMBL/GenBank/DDBJ databases">
        <title>Lysobacter Genome Sequencing and Mining.</title>
        <authorList>
            <person name="Bierman J."/>
            <person name="Walker M.C."/>
        </authorList>
    </citation>
    <scope>NUCLEOTIDE SEQUENCE [LARGE SCALE GENOMIC DNA]</scope>
    <source>
        <strain evidence="2 4">PB6250</strain>
    </source>
</reference>
<evidence type="ECO:0000259" key="1">
    <source>
        <dbReference type="Pfam" id="PF06094"/>
    </source>
</evidence>
<dbReference type="InterPro" id="IPR009288">
    <property type="entry name" value="AIG2-like_dom"/>
</dbReference>
<gene>
    <name evidence="3" type="ORF">ABU614_05190</name>
    <name evidence="2" type="ORF">V2J18_21350</name>
</gene>
<keyword evidence="4" id="KW-1185">Reference proteome</keyword>
<dbReference type="SUPFAM" id="SSF110857">
    <property type="entry name" value="Gamma-glutamyl cyclotransferase-like"/>
    <property type="match status" value="1"/>
</dbReference>
<proteinExistence type="predicted"/>
<dbReference type="InterPro" id="IPR036568">
    <property type="entry name" value="GGCT-like_sf"/>
</dbReference>
<dbReference type="EMBL" id="CP159925">
    <property type="protein sequence ID" value="XCO76186.1"/>
    <property type="molecule type" value="Genomic_DNA"/>
</dbReference>
<organism evidence="3">
    <name type="scientific">Lysobacter firmicutimachus</name>
    <dbReference type="NCBI Taxonomy" id="1792846"/>
    <lineage>
        <taxon>Bacteria</taxon>
        <taxon>Pseudomonadati</taxon>
        <taxon>Pseudomonadota</taxon>
        <taxon>Gammaproteobacteria</taxon>
        <taxon>Lysobacterales</taxon>
        <taxon>Lysobacteraceae</taxon>
        <taxon>Lysobacter</taxon>
    </lineage>
</organism>
<sequence length="117" mass="12896">MTDTYDQRLFSYGTLQLPAVQQATFGRLLQGRADALTGFRRTMVGIEDPQVVATSGEAYHPIVEASGDPHDRVDGTVFAISAAELAQADAYEVDEYERVQAELASGQRAWVYVKRRG</sequence>
<evidence type="ECO:0000313" key="2">
    <source>
        <dbReference type="EMBL" id="MEI2457207.1"/>
    </source>
</evidence>
<protein>
    <submittedName>
        <fullName evidence="3">Gamma-glutamylcyclotransferase family protein</fullName>
    </submittedName>
</protein>
<dbReference type="Proteomes" id="UP001387215">
    <property type="component" value="Unassembled WGS sequence"/>
</dbReference>
<dbReference type="CDD" id="cd06661">
    <property type="entry name" value="GGCT_like"/>
    <property type="match status" value="1"/>
</dbReference>
<dbReference type="Gene3D" id="3.10.490.10">
    <property type="entry name" value="Gamma-glutamyl cyclotransferase-like"/>
    <property type="match status" value="1"/>
</dbReference>
<reference evidence="3" key="2">
    <citation type="submission" date="2024-06" db="EMBL/GenBank/DDBJ databases">
        <authorList>
            <person name="Li S."/>
        </authorList>
    </citation>
    <scope>NUCLEOTIDE SEQUENCE</scope>
    <source>
        <strain evidence="3">SR10</strain>
    </source>
</reference>
<feature type="domain" description="Gamma-glutamylcyclotransferase AIG2-like" evidence="1">
    <location>
        <begin position="9"/>
        <end position="114"/>
    </location>
</feature>
<name>A0AAU8MW25_9GAMM</name>